<dbReference type="GO" id="GO:0009103">
    <property type="term" value="P:lipopolysaccharide biosynthetic process"/>
    <property type="evidence" value="ECO:0007669"/>
    <property type="project" value="TreeGrafter"/>
</dbReference>
<accession>A0A3M9N6U5</accession>
<gene>
    <name evidence="4" type="ORF">EFA69_00475</name>
</gene>
<keyword evidence="5" id="KW-1185">Reference proteome</keyword>
<proteinExistence type="predicted"/>
<dbReference type="Proteomes" id="UP000271010">
    <property type="component" value="Unassembled WGS sequence"/>
</dbReference>
<dbReference type="GO" id="GO:0016757">
    <property type="term" value="F:glycosyltransferase activity"/>
    <property type="evidence" value="ECO:0007669"/>
    <property type="project" value="InterPro"/>
</dbReference>
<dbReference type="Pfam" id="PF13439">
    <property type="entry name" value="Glyco_transf_4"/>
    <property type="match status" value="1"/>
</dbReference>
<organism evidence="4 5">
    <name type="scientific">Rufibacter immobilis</name>
    <dbReference type="NCBI Taxonomy" id="1348778"/>
    <lineage>
        <taxon>Bacteria</taxon>
        <taxon>Pseudomonadati</taxon>
        <taxon>Bacteroidota</taxon>
        <taxon>Cytophagia</taxon>
        <taxon>Cytophagales</taxon>
        <taxon>Hymenobacteraceae</taxon>
        <taxon>Rufibacter</taxon>
    </lineage>
</organism>
<evidence type="ECO:0000256" key="1">
    <source>
        <dbReference type="ARBA" id="ARBA00022679"/>
    </source>
</evidence>
<dbReference type="InterPro" id="IPR001296">
    <property type="entry name" value="Glyco_trans_1"/>
</dbReference>
<dbReference type="SUPFAM" id="SSF53756">
    <property type="entry name" value="UDP-Glycosyltransferase/glycogen phosphorylase"/>
    <property type="match status" value="1"/>
</dbReference>
<dbReference type="InterPro" id="IPR028098">
    <property type="entry name" value="Glyco_trans_4-like_N"/>
</dbReference>
<protein>
    <submittedName>
        <fullName evidence="4">Glycosyltransferase family 1 protein</fullName>
    </submittedName>
</protein>
<dbReference type="EMBL" id="RJJE01000001">
    <property type="protein sequence ID" value="RNI32933.1"/>
    <property type="molecule type" value="Genomic_DNA"/>
</dbReference>
<reference evidence="4 5" key="1">
    <citation type="submission" date="2018-11" db="EMBL/GenBank/DDBJ databases">
        <title>Rufibacter latericius sp. nov., isolated from water in Baiyang Lake.</title>
        <authorList>
            <person name="Yang Y."/>
        </authorList>
    </citation>
    <scope>NUCLEOTIDE SEQUENCE [LARGE SCALE GENOMIC DNA]</scope>
    <source>
        <strain evidence="4 5">MCC P1</strain>
    </source>
</reference>
<dbReference type="PANTHER" id="PTHR46401">
    <property type="entry name" value="GLYCOSYLTRANSFERASE WBBK-RELATED"/>
    <property type="match status" value="1"/>
</dbReference>
<dbReference type="CDD" id="cd03809">
    <property type="entry name" value="GT4_MtfB-like"/>
    <property type="match status" value="1"/>
</dbReference>
<name>A0A3M9N6U5_9BACT</name>
<dbReference type="OrthoDB" id="9801609at2"/>
<comment type="caution">
    <text evidence="4">The sequence shown here is derived from an EMBL/GenBank/DDBJ whole genome shotgun (WGS) entry which is preliminary data.</text>
</comment>
<dbReference type="RefSeq" id="WP_123131132.1">
    <property type="nucleotide sequence ID" value="NZ_RJJE01000001.1"/>
</dbReference>
<dbReference type="AlphaFoldDB" id="A0A3M9N6U5"/>
<evidence type="ECO:0000259" key="3">
    <source>
        <dbReference type="Pfam" id="PF13439"/>
    </source>
</evidence>
<evidence type="ECO:0000313" key="4">
    <source>
        <dbReference type="EMBL" id="RNI32933.1"/>
    </source>
</evidence>
<evidence type="ECO:0000313" key="5">
    <source>
        <dbReference type="Proteomes" id="UP000271010"/>
    </source>
</evidence>
<dbReference type="Gene3D" id="3.40.50.2000">
    <property type="entry name" value="Glycogen Phosphorylase B"/>
    <property type="match status" value="2"/>
</dbReference>
<keyword evidence="1 4" id="KW-0808">Transferase</keyword>
<feature type="domain" description="Glycosyl transferase family 1" evidence="2">
    <location>
        <begin position="201"/>
        <end position="350"/>
    </location>
</feature>
<dbReference type="Pfam" id="PF00534">
    <property type="entry name" value="Glycos_transf_1"/>
    <property type="match status" value="1"/>
</dbReference>
<dbReference type="PANTHER" id="PTHR46401:SF2">
    <property type="entry name" value="GLYCOSYLTRANSFERASE WBBK-RELATED"/>
    <property type="match status" value="1"/>
</dbReference>
<sequence>MMKIGYDAKRAFTNTSGLGNYSRFVISGMMTHFPQEEYALFTPRRNDLFKNFYPPVAKTQVVQPNGMGKRFSSFWRTFGLRAALPKHGVQVYHGLSNELPYGIDRTRTKLVVTIHDLIFLRFPELYPAIDRYIYRKKFKDACDMAHQIVAISEQTAQDLEEFFGVAREKVQVVYQDCDPVFQLIPEKEPLNAVRVKYNLPAEFILCVGTLERRKNQLHLLQGWLAAGAPVPLVFIGKKTDYYKEMEAFIQKNALQDKVLFLPYIPFQELPLIYQLASLFVYPSVFEGFGIPIVEALNSGVPVITSTGSCFSEAGGPATRYVSPTDPEALAHHIQEILGNSDLQKQMVKAGLEHAQTFRPEVTIPQLHRVYEQVLAR</sequence>
<feature type="domain" description="Glycosyltransferase subfamily 4-like N-terminal" evidence="3">
    <location>
        <begin position="38"/>
        <end position="174"/>
    </location>
</feature>
<evidence type="ECO:0000259" key="2">
    <source>
        <dbReference type="Pfam" id="PF00534"/>
    </source>
</evidence>